<keyword evidence="2" id="KW-0325">Glycoprotein</keyword>
<dbReference type="WBParaSite" id="BPAG_0000387801-mRNA-1">
    <property type="protein sequence ID" value="BPAG_0000387801-mRNA-1"/>
    <property type="gene ID" value="BPAG_0000387801"/>
</dbReference>
<dbReference type="Proteomes" id="UP000278627">
    <property type="component" value="Unassembled WGS sequence"/>
</dbReference>
<organism evidence="6">
    <name type="scientific">Brugia pahangi</name>
    <name type="common">Filarial nematode worm</name>
    <dbReference type="NCBI Taxonomy" id="6280"/>
    <lineage>
        <taxon>Eukaryota</taxon>
        <taxon>Metazoa</taxon>
        <taxon>Ecdysozoa</taxon>
        <taxon>Nematoda</taxon>
        <taxon>Chromadorea</taxon>
        <taxon>Rhabditida</taxon>
        <taxon>Spirurina</taxon>
        <taxon>Spiruromorpha</taxon>
        <taxon>Filarioidea</taxon>
        <taxon>Onchocercidae</taxon>
        <taxon>Brugia</taxon>
    </lineage>
</organism>
<dbReference type="InterPro" id="IPR011030">
    <property type="entry name" value="Lipovitellin_superhlx_dom"/>
</dbReference>
<protein>
    <submittedName>
        <fullName evidence="6">Vitellogenin domain-containing protein</fullName>
    </submittedName>
</protein>
<sequence>MELSSIANLQCDIFINALSACASSSCIQQIGNLINSRLITNEFIFSSLAMLSNPTIDIINSIATFIDNIPFHGFLSISSLVQSYCITHSNCQMELSVQRIIHGISSKLPSNCYVGQEFDEIKKAVIILKSIGNIGYEEYSLSLLSACISNDQISNEIKIAAIDALRRKPCIHQRNSKIIELFRNQKENTEVRIIAFRQLMECANDELLKIIIEQLNNETINQVGSYIWSYLNTKQRSTNPGIRNLQYILKRFHIPKRYNLDLSRFSRYSELGYFDKEVSNFSI</sequence>
<feature type="domain" description="Vitellogenin" evidence="3">
    <location>
        <begin position="11"/>
        <end position="231"/>
    </location>
</feature>
<evidence type="ECO:0000313" key="5">
    <source>
        <dbReference type="Proteomes" id="UP000278627"/>
    </source>
</evidence>
<keyword evidence="1" id="KW-1015">Disulfide bond</keyword>
<accession>A0A0N4T6P1</accession>
<dbReference type="Gene3D" id="1.25.10.20">
    <property type="entry name" value="Vitellinogen, superhelical"/>
    <property type="match status" value="1"/>
</dbReference>
<name>A0A0N4T6P1_BRUPA</name>
<dbReference type="InterPro" id="IPR050733">
    <property type="entry name" value="Vitellogenin/Apolipophorin"/>
</dbReference>
<evidence type="ECO:0000259" key="3">
    <source>
        <dbReference type="Pfam" id="PF01347"/>
    </source>
</evidence>
<dbReference type="GO" id="GO:0005319">
    <property type="term" value="F:lipid transporter activity"/>
    <property type="evidence" value="ECO:0007669"/>
    <property type="project" value="InterPro"/>
</dbReference>
<dbReference type="AlphaFoldDB" id="A0A0N4T6P1"/>
<keyword evidence="5" id="KW-1185">Reference proteome</keyword>
<dbReference type="InterPro" id="IPR001747">
    <property type="entry name" value="Vitellogenin_N"/>
</dbReference>
<proteinExistence type="predicted"/>
<evidence type="ECO:0000256" key="1">
    <source>
        <dbReference type="ARBA" id="ARBA00023157"/>
    </source>
</evidence>
<dbReference type="SUPFAM" id="SSF48431">
    <property type="entry name" value="Lipovitellin-phosvitin complex, superhelical domain"/>
    <property type="match status" value="1"/>
</dbReference>
<dbReference type="PANTHER" id="PTHR23345:SF15">
    <property type="entry name" value="VITELLOGENIN 1-RELATED"/>
    <property type="match status" value="1"/>
</dbReference>
<evidence type="ECO:0000256" key="2">
    <source>
        <dbReference type="ARBA" id="ARBA00023180"/>
    </source>
</evidence>
<reference evidence="4 5" key="2">
    <citation type="submission" date="2018-11" db="EMBL/GenBank/DDBJ databases">
        <authorList>
            <consortium name="Pathogen Informatics"/>
        </authorList>
    </citation>
    <scope>NUCLEOTIDE SEQUENCE [LARGE SCALE GENOMIC DNA]</scope>
</reference>
<evidence type="ECO:0000313" key="6">
    <source>
        <dbReference type="WBParaSite" id="BPAG_0000387801-mRNA-1"/>
    </source>
</evidence>
<gene>
    <name evidence="4" type="ORF">BPAG_LOCUS3842</name>
</gene>
<dbReference type="Pfam" id="PF01347">
    <property type="entry name" value="Vitellogenin_N"/>
    <property type="match status" value="1"/>
</dbReference>
<dbReference type="STRING" id="6280.A0A0N4T6P1"/>
<evidence type="ECO:0000313" key="4">
    <source>
        <dbReference type="EMBL" id="VDN85028.1"/>
    </source>
</evidence>
<dbReference type="EMBL" id="UZAD01001405">
    <property type="protein sequence ID" value="VDN85028.1"/>
    <property type="molecule type" value="Genomic_DNA"/>
</dbReference>
<dbReference type="PANTHER" id="PTHR23345">
    <property type="entry name" value="VITELLOGENIN-RELATED"/>
    <property type="match status" value="1"/>
</dbReference>
<reference evidence="6" key="1">
    <citation type="submission" date="2017-02" db="UniProtKB">
        <authorList>
            <consortium name="WormBaseParasite"/>
        </authorList>
    </citation>
    <scope>IDENTIFICATION</scope>
</reference>